<dbReference type="InterPro" id="IPR002589">
    <property type="entry name" value="Macro_dom"/>
</dbReference>
<dbReference type="Pfam" id="PF14519">
    <property type="entry name" value="Macro_2"/>
    <property type="match status" value="1"/>
</dbReference>
<dbReference type="EMBL" id="WTPW01002200">
    <property type="protein sequence ID" value="KAF0392112.1"/>
    <property type="molecule type" value="Genomic_DNA"/>
</dbReference>
<accession>A0A8H4A2C0</accession>
<dbReference type="SUPFAM" id="SSF52949">
    <property type="entry name" value="Macro domain-like"/>
    <property type="match status" value="1"/>
</dbReference>
<feature type="domain" description="Macro" evidence="1">
    <location>
        <begin position="113"/>
        <end position="332"/>
    </location>
</feature>
<sequence>MALRTATFIGMLPLRRFINLAQLNRFNHLNRKIISINKTETDPQHSLRFIATKIRLNKMETDNHNTNVNINEVSASTTETSSQPPPHAFKVFLVDITRELVQAWTDELKKLPTKVLTDDPTQCLKVQIHHGTFQNLLKTNQAECLVSPANSFGLMDGGIDYYISEYYVGVDELIPVVQKSLDFEWCGEQNVGTCLLVDVRELATKIKNSSNQKGSFPGYIAHCPTMRIPKVLDNDDLVYRCTWAMLTAIKKHNVKALEEGSKHQRINAVVCAGFGTGVGGLSEELCAKQMMLAINNFVNAPANAEQRPKTDSWLIQWSDAAEISKSIDNISK</sequence>
<organism evidence="2 3">
    <name type="scientific">Gigaspora margarita</name>
    <dbReference type="NCBI Taxonomy" id="4874"/>
    <lineage>
        <taxon>Eukaryota</taxon>
        <taxon>Fungi</taxon>
        <taxon>Fungi incertae sedis</taxon>
        <taxon>Mucoromycota</taxon>
        <taxon>Glomeromycotina</taxon>
        <taxon>Glomeromycetes</taxon>
        <taxon>Diversisporales</taxon>
        <taxon>Gigasporaceae</taxon>
        <taxon>Gigaspora</taxon>
    </lineage>
</organism>
<comment type="caution">
    <text evidence="2">The sequence shown here is derived from an EMBL/GenBank/DDBJ whole genome shotgun (WGS) entry which is preliminary data.</text>
</comment>
<dbReference type="SMART" id="SM00506">
    <property type="entry name" value="A1pp"/>
    <property type="match status" value="1"/>
</dbReference>
<dbReference type="Proteomes" id="UP000439903">
    <property type="component" value="Unassembled WGS sequence"/>
</dbReference>
<evidence type="ECO:0000259" key="1">
    <source>
        <dbReference type="PROSITE" id="PS51154"/>
    </source>
</evidence>
<evidence type="ECO:0000313" key="2">
    <source>
        <dbReference type="EMBL" id="KAF0392112.1"/>
    </source>
</evidence>
<gene>
    <name evidence="2" type="ORF">F8M41_010593</name>
</gene>
<dbReference type="OrthoDB" id="6082470at2759"/>
<evidence type="ECO:0000313" key="3">
    <source>
        <dbReference type="Proteomes" id="UP000439903"/>
    </source>
</evidence>
<name>A0A8H4A2C0_GIGMA</name>
<dbReference type="InterPro" id="IPR043472">
    <property type="entry name" value="Macro_dom-like"/>
</dbReference>
<dbReference type="AlphaFoldDB" id="A0A8H4A2C0"/>
<keyword evidence="3" id="KW-1185">Reference proteome</keyword>
<reference evidence="2 3" key="1">
    <citation type="journal article" date="2019" name="Environ. Microbiol.">
        <title>At the nexus of three kingdoms: the genome of the mycorrhizal fungus Gigaspora margarita provides insights into plant, endobacterial and fungal interactions.</title>
        <authorList>
            <person name="Venice F."/>
            <person name="Ghignone S."/>
            <person name="Salvioli di Fossalunga A."/>
            <person name="Amselem J."/>
            <person name="Novero M."/>
            <person name="Xianan X."/>
            <person name="Sedzielewska Toro K."/>
            <person name="Morin E."/>
            <person name="Lipzen A."/>
            <person name="Grigoriev I.V."/>
            <person name="Henrissat B."/>
            <person name="Martin F.M."/>
            <person name="Bonfante P."/>
        </authorList>
    </citation>
    <scope>NUCLEOTIDE SEQUENCE [LARGE SCALE GENOMIC DNA]</scope>
    <source>
        <strain evidence="2 3">BEG34</strain>
    </source>
</reference>
<proteinExistence type="predicted"/>
<dbReference type="Gene3D" id="3.40.220.10">
    <property type="entry name" value="Leucine Aminopeptidase, subunit E, domain 1"/>
    <property type="match status" value="1"/>
</dbReference>
<dbReference type="InterPro" id="IPR028071">
    <property type="entry name" value="Macro-like_dom"/>
</dbReference>
<dbReference type="PROSITE" id="PS51154">
    <property type="entry name" value="MACRO"/>
    <property type="match status" value="1"/>
</dbReference>
<protein>
    <submittedName>
        <fullName evidence="2">Macro domain-like protein</fullName>
    </submittedName>
</protein>